<dbReference type="SUPFAM" id="SSF53383">
    <property type="entry name" value="PLP-dependent transferases"/>
    <property type="match status" value="1"/>
</dbReference>
<evidence type="ECO:0000259" key="10">
    <source>
        <dbReference type="Pfam" id="PF00464"/>
    </source>
</evidence>
<evidence type="ECO:0000256" key="2">
    <source>
        <dbReference type="ARBA" id="ARBA00001933"/>
    </source>
</evidence>
<organism evidence="11 12">
    <name type="scientific">Smittium culicis</name>
    <dbReference type="NCBI Taxonomy" id="133412"/>
    <lineage>
        <taxon>Eukaryota</taxon>
        <taxon>Fungi</taxon>
        <taxon>Fungi incertae sedis</taxon>
        <taxon>Zoopagomycota</taxon>
        <taxon>Kickxellomycotina</taxon>
        <taxon>Harpellomycetes</taxon>
        <taxon>Harpellales</taxon>
        <taxon>Legeriomycetaceae</taxon>
        <taxon>Smittium</taxon>
    </lineage>
</organism>
<dbReference type="GO" id="GO:0008168">
    <property type="term" value="F:methyltransferase activity"/>
    <property type="evidence" value="ECO:0007669"/>
    <property type="project" value="UniProtKB-KW"/>
</dbReference>
<evidence type="ECO:0000256" key="1">
    <source>
        <dbReference type="ARBA" id="ARBA00001528"/>
    </source>
</evidence>
<evidence type="ECO:0000256" key="3">
    <source>
        <dbReference type="ARBA" id="ARBA00004777"/>
    </source>
</evidence>
<dbReference type="OrthoDB" id="10265628at2759"/>
<dbReference type="GO" id="GO:0005739">
    <property type="term" value="C:mitochondrion"/>
    <property type="evidence" value="ECO:0007669"/>
    <property type="project" value="TreeGrafter"/>
</dbReference>
<evidence type="ECO:0000256" key="8">
    <source>
        <dbReference type="PIRSR" id="PIRSR000412-50"/>
    </source>
</evidence>
<comment type="catalytic activity">
    <reaction evidence="1 9">
        <text>(6R)-5,10-methylene-5,6,7,8-tetrahydrofolate + glycine + H2O = (6S)-5,6,7,8-tetrahydrofolate + L-serine</text>
        <dbReference type="Rhea" id="RHEA:15481"/>
        <dbReference type="ChEBI" id="CHEBI:15377"/>
        <dbReference type="ChEBI" id="CHEBI:15636"/>
        <dbReference type="ChEBI" id="CHEBI:33384"/>
        <dbReference type="ChEBI" id="CHEBI:57305"/>
        <dbReference type="ChEBI" id="CHEBI:57453"/>
        <dbReference type="EC" id="2.1.2.1"/>
    </reaction>
</comment>
<keyword evidence="5 9" id="KW-0554">One-carbon metabolism</keyword>
<dbReference type="PIRSF" id="PIRSF000412">
    <property type="entry name" value="SHMT"/>
    <property type="match status" value="1"/>
</dbReference>
<gene>
    <name evidence="11" type="ORF">AYI69_g6591</name>
</gene>
<evidence type="ECO:0000313" key="11">
    <source>
        <dbReference type="EMBL" id="OMJ19524.1"/>
    </source>
</evidence>
<dbReference type="GO" id="GO:0032259">
    <property type="term" value="P:methylation"/>
    <property type="evidence" value="ECO:0007669"/>
    <property type="project" value="UniProtKB-KW"/>
</dbReference>
<evidence type="ECO:0000256" key="9">
    <source>
        <dbReference type="RuleBase" id="RU000585"/>
    </source>
</evidence>
<dbReference type="InterPro" id="IPR019798">
    <property type="entry name" value="Ser_HO-MeTrfase_PLP_BS"/>
</dbReference>
<dbReference type="InterPro" id="IPR015421">
    <property type="entry name" value="PyrdxlP-dep_Trfase_major"/>
</dbReference>
<dbReference type="EC" id="2.1.2.1" evidence="9"/>
<dbReference type="GO" id="GO:0019264">
    <property type="term" value="P:glycine biosynthetic process from serine"/>
    <property type="evidence" value="ECO:0007669"/>
    <property type="project" value="InterPro"/>
</dbReference>
<dbReference type="GO" id="GO:0030170">
    <property type="term" value="F:pyridoxal phosphate binding"/>
    <property type="evidence" value="ECO:0007669"/>
    <property type="project" value="InterPro"/>
</dbReference>
<keyword evidence="7 8" id="KW-0663">Pyridoxal phosphate</keyword>
<evidence type="ECO:0000256" key="5">
    <source>
        <dbReference type="ARBA" id="ARBA00022563"/>
    </source>
</evidence>
<name>A0A1R1XYC7_9FUNG</name>
<comment type="similarity">
    <text evidence="4 9">Belongs to the SHMT family.</text>
</comment>
<dbReference type="CDD" id="cd00378">
    <property type="entry name" value="SHMT"/>
    <property type="match status" value="1"/>
</dbReference>
<dbReference type="PANTHER" id="PTHR11680:SF35">
    <property type="entry name" value="SERINE HYDROXYMETHYLTRANSFERASE 1"/>
    <property type="match status" value="1"/>
</dbReference>
<dbReference type="HAMAP" id="MF_00051">
    <property type="entry name" value="SHMT"/>
    <property type="match status" value="1"/>
</dbReference>
<dbReference type="GO" id="GO:0004372">
    <property type="term" value="F:glycine hydroxymethyltransferase activity"/>
    <property type="evidence" value="ECO:0007669"/>
    <property type="project" value="UniProtKB-EC"/>
</dbReference>
<feature type="modified residue" description="N6-(pyridoxal phosphate)lysine" evidence="8">
    <location>
        <position position="262"/>
    </location>
</feature>
<comment type="caution">
    <text evidence="11">The sequence shown here is derived from an EMBL/GenBank/DDBJ whole genome shotgun (WGS) entry which is preliminary data.</text>
</comment>
<evidence type="ECO:0000256" key="4">
    <source>
        <dbReference type="ARBA" id="ARBA00006376"/>
    </source>
</evidence>
<dbReference type="Gene3D" id="3.40.640.10">
    <property type="entry name" value="Type I PLP-dependent aspartate aminotransferase-like (Major domain)"/>
    <property type="match status" value="1"/>
</dbReference>
<dbReference type="PANTHER" id="PTHR11680">
    <property type="entry name" value="SERINE HYDROXYMETHYLTRANSFERASE"/>
    <property type="match status" value="1"/>
</dbReference>
<comment type="pathway">
    <text evidence="3 9">One-carbon metabolism; tetrahydrofolate interconversion.</text>
</comment>
<keyword evidence="12" id="KW-1185">Reference proteome</keyword>
<keyword evidence="6 9" id="KW-0808">Transferase</keyword>
<dbReference type="NCBIfam" id="NF000586">
    <property type="entry name" value="PRK00011.1"/>
    <property type="match status" value="1"/>
</dbReference>
<dbReference type="InterPro" id="IPR001085">
    <property type="entry name" value="Ser_HO-MeTrfase"/>
</dbReference>
<sequence>MTYYKYETSLNNSLEIEDPEIYQIVQKEQWRQFSSLELIASENFTSQAVMEANGSALTNKYSEGIFFLILYFTLFYPNFLRLPGARYYGGNEHIDDLENLCRNRALEAFRLNPEEWGVNVQPYSGSTANFAALTGMLSPYDRIMGLDLPSGGHLTHGYQTDKKKISSSSIYFQSMPYQVDQESGLINYDLLEQNTHLFRPQLIICGASAYPRDWDYARMRKIADQHGSYLMADMAHISGLVVSQEQNDPFEFCDVVTTTTHKTLRGPRAGLIFFRKKAPVTGKETDLESKINFAVFPSCQGGPHNNTIAGIAVALKQASSPEFRNYAKQVKANARTLSGKLSEFGYRIASGGTDNHIVLWDLKPVQLTGSKVEKICDMVNITLNKNSIVGDKSAVTPGGVRLGTAALTSRGFGEAEFLKVAEFLHRIVKISIDCQEKAGSKLLKDFVAAAQSNTDIDALKAEVEAFAISFPMPGMDYKNLKKPAH</sequence>
<dbReference type="InterPro" id="IPR039429">
    <property type="entry name" value="SHMT-like_dom"/>
</dbReference>
<evidence type="ECO:0000256" key="6">
    <source>
        <dbReference type="ARBA" id="ARBA00022679"/>
    </source>
</evidence>
<dbReference type="EMBL" id="LSSM01002980">
    <property type="protein sequence ID" value="OMJ19524.1"/>
    <property type="molecule type" value="Genomic_DNA"/>
</dbReference>
<feature type="domain" description="Serine hydroxymethyltransferase-like" evidence="10">
    <location>
        <begin position="15"/>
        <end position="423"/>
    </location>
</feature>
<comment type="cofactor">
    <cofactor evidence="2 8 9">
        <name>pyridoxal 5'-phosphate</name>
        <dbReference type="ChEBI" id="CHEBI:597326"/>
    </cofactor>
</comment>
<dbReference type="Gene3D" id="3.90.1150.10">
    <property type="entry name" value="Aspartate Aminotransferase, domain 1"/>
    <property type="match status" value="1"/>
</dbReference>
<accession>A0A1R1XYC7</accession>
<dbReference type="InterPro" id="IPR015422">
    <property type="entry name" value="PyrdxlP-dep_Trfase_small"/>
</dbReference>
<keyword evidence="11" id="KW-0489">Methyltransferase</keyword>
<dbReference type="PROSITE" id="PS00096">
    <property type="entry name" value="SHMT"/>
    <property type="match status" value="1"/>
</dbReference>
<dbReference type="InterPro" id="IPR015424">
    <property type="entry name" value="PyrdxlP-dep_Trfase"/>
</dbReference>
<dbReference type="Proteomes" id="UP000187429">
    <property type="component" value="Unassembled WGS sequence"/>
</dbReference>
<proteinExistence type="inferred from homology"/>
<comment type="function">
    <text evidence="9">Interconversion of serine and glycine.</text>
</comment>
<dbReference type="FunFam" id="3.40.640.10:FF:000050">
    <property type="entry name" value="Serine hydroxymethyltransferase"/>
    <property type="match status" value="1"/>
</dbReference>
<dbReference type="Pfam" id="PF00464">
    <property type="entry name" value="SHMT"/>
    <property type="match status" value="1"/>
</dbReference>
<dbReference type="UniPathway" id="UPA00193"/>
<dbReference type="InterPro" id="IPR049943">
    <property type="entry name" value="Ser_HO-MeTrfase-like"/>
</dbReference>
<dbReference type="GO" id="GO:0035999">
    <property type="term" value="P:tetrahydrofolate interconversion"/>
    <property type="evidence" value="ECO:0007669"/>
    <property type="project" value="UniProtKB-UniPathway"/>
</dbReference>
<dbReference type="AlphaFoldDB" id="A0A1R1XYC7"/>
<evidence type="ECO:0000256" key="7">
    <source>
        <dbReference type="ARBA" id="ARBA00022898"/>
    </source>
</evidence>
<reference evidence="12" key="1">
    <citation type="submission" date="2017-01" db="EMBL/GenBank/DDBJ databases">
        <authorList>
            <person name="Wang Y."/>
            <person name="White M."/>
            <person name="Kvist S."/>
            <person name="Moncalvo J.-M."/>
        </authorList>
    </citation>
    <scope>NUCLEOTIDE SEQUENCE [LARGE SCALE GENOMIC DNA]</scope>
    <source>
        <strain evidence="12">ID-206-W2</strain>
    </source>
</reference>
<protein>
    <recommendedName>
        <fullName evidence="9">Serine hydroxymethyltransferase</fullName>
        <ecNumber evidence="9">2.1.2.1</ecNumber>
    </recommendedName>
</protein>
<evidence type="ECO:0000313" key="12">
    <source>
        <dbReference type="Proteomes" id="UP000187429"/>
    </source>
</evidence>